<dbReference type="InterPro" id="IPR014718">
    <property type="entry name" value="GH-type_carb-bd"/>
</dbReference>
<reference evidence="2" key="1">
    <citation type="journal article" date="2019" name="Int. J. Syst. Evol. Microbiol.">
        <title>The Global Catalogue of Microorganisms (GCM) 10K type strain sequencing project: providing services to taxonomists for standard genome sequencing and annotation.</title>
        <authorList>
            <consortium name="The Broad Institute Genomics Platform"/>
            <consortium name="The Broad Institute Genome Sequencing Center for Infectious Disease"/>
            <person name="Wu L."/>
            <person name="Ma J."/>
        </authorList>
    </citation>
    <scope>NUCLEOTIDE SEQUENCE [LARGE SCALE GENOMIC DNA]</scope>
    <source>
        <strain evidence="2">CCUG 59189</strain>
    </source>
</reference>
<evidence type="ECO:0008006" key="3">
    <source>
        <dbReference type="Google" id="ProtNLM"/>
    </source>
</evidence>
<evidence type="ECO:0000313" key="1">
    <source>
        <dbReference type="EMBL" id="MFD1179130.1"/>
    </source>
</evidence>
<sequence length="317" mass="35087">MKEISLAVQIGTSRYRNWSSFVMETEYIRAEIIPGLGAKIVSLCYKPTDKEWLVDAGGRKLVQPKYGSSFGQADMSGWDEVFPTIDPCEAPGYGGHSLPDHGEVWPLSWDCEFTEREVSCSVEGVAGPYRLTRKLSFPATDQLQMDYCVVNHGTEPLPFIWVPHPQFWVSEPTHIVLPSTVQEMVCVFGGNTQVTGKHYAWKELSMVGETQTGDGRKYYIPGIHKEGWCGLVGANSGEWLRMSTDPKKVPYLGIWVDEGMGNDRNVIALEPSIGYYDRLDRAIGNGTAPVIKPGQTIEWSLSVSLGTGGIQAGFDLE</sequence>
<organism evidence="1 2">
    <name type="scientific">Paenibacillus puldeungensis</name>
    <dbReference type="NCBI Taxonomy" id="696536"/>
    <lineage>
        <taxon>Bacteria</taxon>
        <taxon>Bacillati</taxon>
        <taxon>Bacillota</taxon>
        <taxon>Bacilli</taxon>
        <taxon>Bacillales</taxon>
        <taxon>Paenibacillaceae</taxon>
        <taxon>Paenibacillus</taxon>
    </lineage>
</organism>
<proteinExistence type="predicted"/>
<dbReference type="EMBL" id="JBHTLM010000025">
    <property type="protein sequence ID" value="MFD1179130.1"/>
    <property type="molecule type" value="Genomic_DNA"/>
</dbReference>
<name>A0ABW3S3V0_9BACL</name>
<keyword evidence="2" id="KW-1185">Reference proteome</keyword>
<dbReference type="RefSeq" id="WP_379321556.1">
    <property type="nucleotide sequence ID" value="NZ_JBHTLM010000025.1"/>
</dbReference>
<evidence type="ECO:0000313" key="2">
    <source>
        <dbReference type="Proteomes" id="UP001597262"/>
    </source>
</evidence>
<accession>A0ABW3S3V0</accession>
<dbReference type="InterPro" id="IPR011013">
    <property type="entry name" value="Gal_mutarotase_sf_dom"/>
</dbReference>
<dbReference type="Proteomes" id="UP001597262">
    <property type="component" value="Unassembled WGS sequence"/>
</dbReference>
<dbReference type="SUPFAM" id="SSF74650">
    <property type="entry name" value="Galactose mutarotase-like"/>
    <property type="match status" value="1"/>
</dbReference>
<comment type="caution">
    <text evidence="1">The sequence shown here is derived from an EMBL/GenBank/DDBJ whole genome shotgun (WGS) entry which is preliminary data.</text>
</comment>
<protein>
    <recommendedName>
        <fullName evidence="3">Galactose mutarotase</fullName>
    </recommendedName>
</protein>
<dbReference type="Gene3D" id="2.70.98.10">
    <property type="match status" value="1"/>
</dbReference>
<gene>
    <name evidence="1" type="ORF">ACFQ3W_22890</name>
</gene>